<evidence type="ECO:0000313" key="4">
    <source>
        <dbReference type="EMBL" id="GJE98302.1"/>
    </source>
</evidence>
<feature type="domain" description="Mug56/Spo71 PH" evidence="2">
    <location>
        <begin position="858"/>
        <end position="954"/>
    </location>
</feature>
<proteinExistence type="predicted"/>
<protein>
    <recommendedName>
        <fullName evidence="6">Mug56/Spo71 PH domain-containing protein</fullName>
    </recommendedName>
</protein>
<dbReference type="Proteomes" id="UP000703269">
    <property type="component" value="Unassembled WGS sequence"/>
</dbReference>
<dbReference type="OrthoDB" id="5579281at2759"/>
<dbReference type="GO" id="GO:1902657">
    <property type="term" value="P:protein localization to prospore membrane"/>
    <property type="evidence" value="ECO:0007669"/>
    <property type="project" value="InterPro"/>
</dbReference>
<dbReference type="InterPro" id="IPR040345">
    <property type="entry name" value="Mug56/Spo71"/>
</dbReference>
<evidence type="ECO:0000259" key="3">
    <source>
        <dbReference type="Pfam" id="PF23207"/>
    </source>
</evidence>
<reference evidence="4 5" key="1">
    <citation type="submission" date="2021-08" db="EMBL/GenBank/DDBJ databases">
        <title>Draft Genome Sequence of Phanerochaete sordida strain YK-624.</title>
        <authorList>
            <person name="Mori T."/>
            <person name="Dohra H."/>
            <person name="Suzuki T."/>
            <person name="Kawagishi H."/>
            <person name="Hirai H."/>
        </authorList>
    </citation>
    <scope>NUCLEOTIDE SEQUENCE [LARGE SCALE GENOMIC DNA]</scope>
    <source>
        <strain evidence="4 5">YK-624</strain>
    </source>
</reference>
<comment type="caution">
    <text evidence="4">The sequence shown here is derived from an EMBL/GenBank/DDBJ whole genome shotgun (WGS) entry which is preliminary data.</text>
</comment>
<name>A0A9P3GMT7_9APHY</name>
<dbReference type="AlphaFoldDB" id="A0A9P3GMT7"/>
<feature type="domain" description="Prospore membrane adapter protein SPO71 PH" evidence="3">
    <location>
        <begin position="332"/>
        <end position="476"/>
    </location>
</feature>
<gene>
    <name evidence="4" type="ORF">PsYK624_145290</name>
</gene>
<dbReference type="EMBL" id="BPQB01000085">
    <property type="protein sequence ID" value="GJE98302.1"/>
    <property type="molecule type" value="Genomic_DNA"/>
</dbReference>
<feature type="region of interest" description="Disordered" evidence="1">
    <location>
        <begin position="210"/>
        <end position="299"/>
    </location>
</feature>
<feature type="region of interest" description="Disordered" evidence="1">
    <location>
        <begin position="800"/>
        <end position="836"/>
    </location>
</feature>
<dbReference type="Pfam" id="PF15404">
    <property type="entry name" value="PH_4"/>
    <property type="match status" value="1"/>
</dbReference>
<keyword evidence="5" id="KW-1185">Reference proteome</keyword>
<feature type="region of interest" description="Disordered" evidence="1">
    <location>
        <begin position="919"/>
        <end position="941"/>
    </location>
</feature>
<feature type="compositionally biased region" description="Basic and acidic residues" evidence="1">
    <location>
        <begin position="923"/>
        <end position="936"/>
    </location>
</feature>
<evidence type="ECO:0000313" key="5">
    <source>
        <dbReference type="Proteomes" id="UP000703269"/>
    </source>
</evidence>
<organism evidence="4 5">
    <name type="scientific">Phanerochaete sordida</name>
    <dbReference type="NCBI Taxonomy" id="48140"/>
    <lineage>
        <taxon>Eukaryota</taxon>
        <taxon>Fungi</taxon>
        <taxon>Dikarya</taxon>
        <taxon>Basidiomycota</taxon>
        <taxon>Agaricomycotina</taxon>
        <taxon>Agaricomycetes</taxon>
        <taxon>Polyporales</taxon>
        <taxon>Phanerochaetaceae</taxon>
        <taxon>Phanerochaete</taxon>
    </lineage>
</organism>
<dbReference type="PANTHER" id="PTHR28076">
    <property type="entry name" value="SPORULATION-SPECIFIC PROTEIN 71"/>
    <property type="match status" value="1"/>
</dbReference>
<evidence type="ECO:0000259" key="2">
    <source>
        <dbReference type="Pfam" id="PF15404"/>
    </source>
</evidence>
<evidence type="ECO:0000256" key="1">
    <source>
        <dbReference type="SAM" id="MobiDB-lite"/>
    </source>
</evidence>
<dbReference type="Pfam" id="PF23207">
    <property type="entry name" value="PH_SPO71"/>
    <property type="match status" value="1"/>
</dbReference>
<accession>A0A9P3GMT7</accession>
<dbReference type="PANTHER" id="PTHR28076:SF1">
    <property type="entry name" value="PROSPORE MEMBRANE ADAPTER PROTEIN SPO71"/>
    <property type="match status" value="1"/>
</dbReference>
<feature type="compositionally biased region" description="Basic and acidic residues" evidence="1">
    <location>
        <begin position="817"/>
        <end position="829"/>
    </location>
</feature>
<dbReference type="InterPro" id="IPR057379">
    <property type="entry name" value="PH_SPO71"/>
</dbReference>
<dbReference type="InterPro" id="IPR039486">
    <property type="entry name" value="Mug56/Spo71_PH"/>
</dbReference>
<evidence type="ECO:0008006" key="6">
    <source>
        <dbReference type="Google" id="ProtNLM"/>
    </source>
</evidence>
<sequence length="1018" mass="115106">MATPHSIPPPITIDSRVAITKRDDPHKYRRRFIGPMPERVVSQLDSTVHDSPHGWRGLFSRRQGAKDEDAGVRDAIRDYAKQFFLGQGGREEDWGENEERHIREEMYRRWQQTEWAKARVRRREARATRPWIGTSFDVGVFLGVNVFDATRTIQTPTGTQSAMGSARGRGALSTAGTGHETFVTAPSEVGADINSLDAHSQRMAFSRTFLPVPNGNPHRPDSTNSATPLLENPPPLEDAEHRPSQPARATTSRSMPGLSTAAVSQTTQGYLDVPRRAKGKKAVHYPDVPTPYEEPASPGEVLARTTSQVEDTSAGAAQHAQEALVEPMHEDVVMRDRMYVQIFFTTDTLTAGFDEAKARVTPHVQYYEVSEYIVAWRKGRIELYRNYSFPGREWVVGHKQLAFVIPLTKGTRLSLYSFTDFTFCLTCPHNPVRAGSNIKGRLLLGSKGTNIFVFNVKARTRAADWFWRLWLKLGGELPTSVELRAPRLDTRLRIDIPSSELSTHDKAYAIFTPENTVNLCKQVLHKVEDYDAVIGKAIHEGASLQLAWRVDAKLDWIWQAEDVTGQHRDWAVLYGLSIKQAGKPAHLELRLEEHRTTRIHLKDGTRLDEPAGVEGYLERIRPNSTMKQALYLSTHDGYLFIANAAQALPPPPPGPPPEVDDPNALHAAEALRGARQVLAAHGLCDLRSIVAVRRAFQVMPPRTADVDATAVPQWEDAPGFWEAVEQDDEDHRDAGGAEGLAKALDTLQMRRRRSFELVLTSGQVVRFEAYSAQYALEWIARLRPLISYWRKRHQVDARNEMDITHTATGRPRITPHRPLDSEREERPEAPPDPEDLSPELSCFYDWCLLEGCRAISKTGRLFGRKGLRGQYQHMQLVLVQGHLVEYTIANAEVHHRRRQVVHLLDAYICSGYLAAQHLPEGQYRPDDPPLPRRYQDGLESDDRDEDTLFMVWWARPAVRAPESALPPLNFKRKISVYRTRSKLERDAWVWAIKTEIEKAVRGSQEREEKLRQAGGLVP</sequence>